<gene>
    <name evidence="2" type="ORF">EV700_3218</name>
</gene>
<evidence type="ECO:0000313" key="2">
    <source>
        <dbReference type="EMBL" id="RZU36752.1"/>
    </source>
</evidence>
<reference evidence="2 3" key="1">
    <citation type="submission" date="2019-02" db="EMBL/GenBank/DDBJ databases">
        <title>Genomic Encyclopedia of Type Strains, Phase IV (KMG-IV): sequencing the most valuable type-strain genomes for metagenomic binning, comparative biology and taxonomic classification.</title>
        <authorList>
            <person name="Goeker M."/>
        </authorList>
    </citation>
    <scope>NUCLEOTIDE SEQUENCE [LARGE SCALE GENOMIC DNA]</scope>
    <source>
        <strain evidence="2 3">DSM 105135</strain>
    </source>
</reference>
<dbReference type="AlphaFoldDB" id="A0A4Q7YGX9"/>
<dbReference type="RefSeq" id="WP_165391525.1">
    <property type="nucleotide sequence ID" value="NZ_SHKX01000017.1"/>
</dbReference>
<dbReference type="PROSITE" id="PS51977">
    <property type="entry name" value="WGR"/>
    <property type="match status" value="1"/>
</dbReference>
<dbReference type="SUPFAM" id="SSF142921">
    <property type="entry name" value="WGR domain-like"/>
    <property type="match status" value="1"/>
</dbReference>
<name>A0A4Q7YGX9_9GAMM</name>
<feature type="domain" description="WGR" evidence="1">
    <location>
        <begin position="1"/>
        <end position="78"/>
    </location>
</feature>
<dbReference type="InterPro" id="IPR049809">
    <property type="entry name" value="YehF/YfeS-like_WGR"/>
</dbReference>
<evidence type="ECO:0000259" key="1">
    <source>
        <dbReference type="PROSITE" id="PS51977"/>
    </source>
</evidence>
<dbReference type="InterPro" id="IPR036930">
    <property type="entry name" value="WGR_dom_sf"/>
</dbReference>
<keyword evidence="3" id="KW-1185">Reference proteome</keyword>
<dbReference type="Gene3D" id="2.20.140.10">
    <property type="entry name" value="WGR domain"/>
    <property type="match status" value="1"/>
</dbReference>
<dbReference type="Proteomes" id="UP000292423">
    <property type="component" value="Unassembled WGS sequence"/>
</dbReference>
<evidence type="ECO:0000313" key="3">
    <source>
        <dbReference type="Proteomes" id="UP000292423"/>
    </source>
</evidence>
<accession>A0A4Q7YGX9</accession>
<protein>
    <submittedName>
        <fullName evidence="2">WGR domain-containing protein</fullName>
    </submittedName>
</protein>
<organism evidence="2 3">
    <name type="scientific">Fluviicoccus keumensis</name>
    <dbReference type="NCBI Taxonomy" id="1435465"/>
    <lineage>
        <taxon>Bacteria</taxon>
        <taxon>Pseudomonadati</taxon>
        <taxon>Pseudomonadota</taxon>
        <taxon>Gammaproteobacteria</taxon>
        <taxon>Moraxellales</taxon>
        <taxon>Moraxellaceae</taxon>
        <taxon>Fluviicoccus</taxon>
    </lineage>
</organism>
<dbReference type="Pfam" id="PF05406">
    <property type="entry name" value="WGR"/>
    <property type="match status" value="1"/>
</dbReference>
<dbReference type="EMBL" id="SHKX01000017">
    <property type="protein sequence ID" value="RZU36752.1"/>
    <property type="molecule type" value="Genomic_DNA"/>
</dbReference>
<comment type="caution">
    <text evidence="2">The sequence shown here is derived from an EMBL/GenBank/DDBJ whole genome shotgun (WGS) entry which is preliminary data.</text>
</comment>
<proteinExistence type="predicted"/>
<sequence>MISTWTQIDPIKRRYRFYQISMEPDLFADWRIRLEWGRINAKKRQQQIKIFENESTAMAFLEQQERKRARRGYLLVPG</sequence>
<dbReference type="InterPro" id="IPR008893">
    <property type="entry name" value="WGR_domain"/>
</dbReference>
<dbReference type="CDD" id="cd07996">
    <property type="entry name" value="WGR_MMR_like"/>
    <property type="match status" value="1"/>
</dbReference>